<evidence type="ECO:0000256" key="3">
    <source>
        <dbReference type="PROSITE-ProRule" id="PRU01379"/>
    </source>
</evidence>
<dbReference type="InterPro" id="IPR050821">
    <property type="entry name" value="Cytosolic_carboxypeptidase"/>
</dbReference>
<evidence type="ECO:0000313" key="6">
    <source>
        <dbReference type="EMBL" id="CAD7695964.1"/>
    </source>
</evidence>
<sequence>MLNPDGVVNGNYRCNLAGVDLNRVWDRPDPHRHPTIYHAKKLVETLAATGRLALFLDLHGHSRKMDTFLYGCEPSGSSAFTVPTSVPDKPFAVSNKTSKAESGSEDCSPKDGPACGAENGARLSNGDSEVGTTDECKGSVLGDSRARLRVRMLPYLLSWYDPGYSLEKCSFKVRRSKMSTGRVVVCQEIGVTGSYTVEASLGGCSSSNTHFTAADYYRMGKSLCHCIAELANVNDEELLQRMANEGI</sequence>
<dbReference type="EMBL" id="CAJHUC010000412">
    <property type="protein sequence ID" value="CAD7695964.1"/>
    <property type="molecule type" value="Genomic_DNA"/>
</dbReference>
<dbReference type="AlphaFoldDB" id="A0A8S1IR99"/>
<name>A0A8S1IR99_9CHLO</name>
<feature type="region of interest" description="Disordered" evidence="4">
    <location>
        <begin position="92"/>
        <end position="134"/>
    </location>
</feature>
<dbReference type="PANTHER" id="PTHR12756:SF11">
    <property type="entry name" value="CYTOSOLIC CARBOXYPEPTIDASE 1"/>
    <property type="match status" value="1"/>
</dbReference>
<dbReference type="SUPFAM" id="SSF53187">
    <property type="entry name" value="Zn-dependent exopeptidases"/>
    <property type="match status" value="1"/>
</dbReference>
<comment type="cofactor">
    <cofactor evidence="1">
        <name>Zn(2+)</name>
        <dbReference type="ChEBI" id="CHEBI:29105"/>
    </cofactor>
</comment>
<dbReference type="Proteomes" id="UP000708148">
    <property type="component" value="Unassembled WGS sequence"/>
</dbReference>
<dbReference type="InterPro" id="IPR000834">
    <property type="entry name" value="Peptidase_M14"/>
</dbReference>
<dbReference type="GO" id="GO:0008270">
    <property type="term" value="F:zinc ion binding"/>
    <property type="evidence" value="ECO:0007669"/>
    <property type="project" value="InterPro"/>
</dbReference>
<gene>
    <name evidence="6" type="ORF">OSTQU699_LOCUS1324</name>
</gene>
<dbReference type="Gene3D" id="3.40.630.10">
    <property type="entry name" value="Zn peptidases"/>
    <property type="match status" value="1"/>
</dbReference>
<evidence type="ECO:0000259" key="5">
    <source>
        <dbReference type="PROSITE" id="PS52035"/>
    </source>
</evidence>
<proteinExistence type="inferred from homology"/>
<comment type="similarity">
    <text evidence="2 3">Belongs to the peptidase M14 family.</text>
</comment>
<dbReference type="GO" id="GO:0006508">
    <property type="term" value="P:proteolysis"/>
    <property type="evidence" value="ECO:0007669"/>
    <property type="project" value="InterPro"/>
</dbReference>
<feature type="active site" description="Proton donor/acceptor" evidence="3">
    <location>
        <position position="198"/>
    </location>
</feature>
<protein>
    <recommendedName>
        <fullName evidence="5">Peptidase M14 domain-containing protein</fullName>
    </recommendedName>
</protein>
<organism evidence="6 7">
    <name type="scientific">Ostreobium quekettii</name>
    <dbReference type="NCBI Taxonomy" id="121088"/>
    <lineage>
        <taxon>Eukaryota</taxon>
        <taxon>Viridiplantae</taxon>
        <taxon>Chlorophyta</taxon>
        <taxon>core chlorophytes</taxon>
        <taxon>Ulvophyceae</taxon>
        <taxon>TCBD clade</taxon>
        <taxon>Bryopsidales</taxon>
        <taxon>Ostreobineae</taxon>
        <taxon>Ostreobiaceae</taxon>
        <taxon>Ostreobium</taxon>
    </lineage>
</organism>
<evidence type="ECO:0000256" key="4">
    <source>
        <dbReference type="SAM" id="MobiDB-lite"/>
    </source>
</evidence>
<accession>A0A8S1IR99</accession>
<dbReference type="GO" id="GO:0004181">
    <property type="term" value="F:metallocarboxypeptidase activity"/>
    <property type="evidence" value="ECO:0007669"/>
    <property type="project" value="InterPro"/>
</dbReference>
<comment type="caution">
    <text evidence="6">The sequence shown here is derived from an EMBL/GenBank/DDBJ whole genome shotgun (WGS) entry which is preliminary data.</text>
</comment>
<feature type="domain" description="Peptidase M14" evidence="5">
    <location>
        <begin position="1"/>
        <end position="227"/>
    </location>
</feature>
<dbReference type="PROSITE" id="PS52035">
    <property type="entry name" value="PEPTIDASE_M14"/>
    <property type="match status" value="1"/>
</dbReference>
<reference evidence="6" key="1">
    <citation type="submission" date="2020-12" db="EMBL/GenBank/DDBJ databases">
        <authorList>
            <person name="Iha C."/>
        </authorList>
    </citation>
    <scope>NUCLEOTIDE SEQUENCE</scope>
</reference>
<evidence type="ECO:0000313" key="7">
    <source>
        <dbReference type="Proteomes" id="UP000708148"/>
    </source>
</evidence>
<dbReference type="OrthoDB" id="10253041at2759"/>
<evidence type="ECO:0000256" key="2">
    <source>
        <dbReference type="ARBA" id="ARBA00005988"/>
    </source>
</evidence>
<keyword evidence="7" id="KW-1185">Reference proteome</keyword>
<evidence type="ECO:0000256" key="1">
    <source>
        <dbReference type="ARBA" id="ARBA00001947"/>
    </source>
</evidence>
<dbReference type="PANTHER" id="PTHR12756">
    <property type="entry name" value="CYTOSOLIC CARBOXYPEPTIDASE"/>
    <property type="match status" value="1"/>
</dbReference>